<evidence type="ECO:0000313" key="2">
    <source>
        <dbReference type="Proteomes" id="UP001432062"/>
    </source>
</evidence>
<protein>
    <submittedName>
        <fullName evidence="1">Uncharacterized protein</fullName>
    </submittedName>
</protein>
<gene>
    <name evidence="1" type="ORF">OG563_17535</name>
</gene>
<dbReference type="Proteomes" id="UP001432062">
    <property type="component" value="Chromosome"/>
</dbReference>
<dbReference type="RefSeq" id="WP_329414440.1">
    <property type="nucleotide sequence ID" value="NZ_CP109441.1"/>
</dbReference>
<keyword evidence="2" id="KW-1185">Reference proteome</keyword>
<evidence type="ECO:0000313" key="1">
    <source>
        <dbReference type="EMBL" id="WUV49832.1"/>
    </source>
</evidence>
<organism evidence="1 2">
    <name type="scientific">Nocardia vinacea</name>
    <dbReference type="NCBI Taxonomy" id="96468"/>
    <lineage>
        <taxon>Bacteria</taxon>
        <taxon>Bacillati</taxon>
        <taxon>Actinomycetota</taxon>
        <taxon>Actinomycetes</taxon>
        <taxon>Mycobacteriales</taxon>
        <taxon>Nocardiaceae</taxon>
        <taxon>Nocardia</taxon>
    </lineage>
</organism>
<name>A0ABZ1Z2N4_9NOCA</name>
<accession>A0ABZ1Z2N4</accession>
<reference evidence="1" key="1">
    <citation type="submission" date="2022-10" db="EMBL/GenBank/DDBJ databases">
        <title>The complete genomes of actinobacterial strains from the NBC collection.</title>
        <authorList>
            <person name="Joergensen T.S."/>
            <person name="Alvarez Arevalo M."/>
            <person name="Sterndorff E.B."/>
            <person name="Faurdal D."/>
            <person name="Vuksanovic O."/>
            <person name="Mourched A.-S."/>
            <person name="Charusanti P."/>
            <person name="Shaw S."/>
            <person name="Blin K."/>
            <person name="Weber T."/>
        </authorList>
    </citation>
    <scope>NUCLEOTIDE SEQUENCE</scope>
    <source>
        <strain evidence="1">NBC_01482</strain>
    </source>
</reference>
<dbReference type="EMBL" id="CP109441">
    <property type="protein sequence ID" value="WUV49832.1"/>
    <property type="molecule type" value="Genomic_DNA"/>
</dbReference>
<sequence length="60" mass="6497">MSDYLRTTRRRIPGDQRRARLCLRLGVVGTTGVADRTSLGFGIAELAAGSAHRIEDGGLR</sequence>
<proteinExistence type="predicted"/>